<reference evidence="10 11" key="1">
    <citation type="submission" date="2013-03" db="EMBL/GenBank/DDBJ databases">
        <authorList>
            <person name="Warren W."/>
            <person name="Wilson R.K."/>
        </authorList>
    </citation>
    <scope>NUCLEOTIDE SEQUENCE</scope>
</reference>
<name>A0A2K5V4F8_MACFA</name>
<feature type="signal peptide" evidence="8">
    <location>
        <begin position="1"/>
        <end position="20"/>
    </location>
</feature>
<dbReference type="Ensembl" id="ENSMFAT00000070164.2">
    <property type="protein sequence ID" value="ENSMFAP00000019616.2"/>
    <property type="gene ID" value="ENSMFAG00000032810.2"/>
</dbReference>
<dbReference type="SMART" id="SM00043">
    <property type="entry name" value="CY"/>
    <property type="match status" value="1"/>
</dbReference>
<dbReference type="InterPro" id="IPR052333">
    <property type="entry name" value="Cystatin_spermatogenesis"/>
</dbReference>
<evidence type="ECO:0000256" key="7">
    <source>
        <dbReference type="ARBA" id="ARBA00023157"/>
    </source>
</evidence>
<dbReference type="GeneTree" id="ENSGT00940000162636"/>
<dbReference type="GO" id="GO:0004869">
    <property type="term" value="F:cysteine-type endopeptidase inhibitor activity"/>
    <property type="evidence" value="ECO:0007669"/>
    <property type="project" value="UniProtKB-KW"/>
</dbReference>
<evidence type="ECO:0000256" key="6">
    <source>
        <dbReference type="ARBA" id="ARBA00022729"/>
    </source>
</evidence>
<dbReference type="PANTHER" id="PTHR47393">
    <property type="entry name" value="CYSTATIN-12-RELATED"/>
    <property type="match status" value="1"/>
</dbReference>
<evidence type="ECO:0000259" key="9">
    <source>
        <dbReference type="SMART" id="SM00043"/>
    </source>
</evidence>
<dbReference type="Gene3D" id="3.10.450.10">
    <property type="match status" value="1"/>
</dbReference>
<evidence type="ECO:0000313" key="10">
    <source>
        <dbReference type="Ensembl" id="ENSMFAP00000019616.2"/>
    </source>
</evidence>
<proteinExistence type="inferred from homology"/>
<organism evidence="10 11">
    <name type="scientific">Macaca fascicularis</name>
    <name type="common">Crab-eating macaque</name>
    <name type="synonym">Cynomolgus monkey</name>
    <dbReference type="NCBI Taxonomy" id="9541"/>
    <lineage>
        <taxon>Eukaryota</taxon>
        <taxon>Metazoa</taxon>
        <taxon>Chordata</taxon>
        <taxon>Craniata</taxon>
        <taxon>Vertebrata</taxon>
        <taxon>Euteleostomi</taxon>
        <taxon>Mammalia</taxon>
        <taxon>Eutheria</taxon>
        <taxon>Euarchontoglires</taxon>
        <taxon>Primates</taxon>
        <taxon>Haplorrhini</taxon>
        <taxon>Catarrhini</taxon>
        <taxon>Cercopithecidae</taxon>
        <taxon>Cercopithecinae</taxon>
        <taxon>Macaca</taxon>
    </lineage>
</organism>
<evidence type="ECO:0000256" key="3">
    <source>
        <dbReference type="ARBA" id="ARBA00022525"/>
    </source>
</evidence>
<evidence type="ECO:0000256" key="4">
    <source>
        <dbReference type="ARBA" id="ARBA00022690"/>
    </source>
</evidence>
<keyword evidence="6 8" id="KW-0732">Signal</keyword>
<dbReference type="SUPFAM" id="SSF54403">
    <property type="entry name" value="Cystatin/monellin"/>
    <property type="match status" value="1"/>
</dbReference>
<evidence type="ECO:0000256" key="2">
    <source>
        <dbReference type="ARBA" id="ARBA00009403"/>
    </source>
</evidence>
<dbReference type="STRING" id="9541.ENSMFAP00000019616"/>
<comment type="similarity">
    <text evidence="2">Belongs to the cystatin family.</text>
</comment>
<feature type="chain" id="PRO_5030051307" description="Cystatin domain-containing protein" evidence="8">
    <location>
        <begin position="21"/>
        <end position="211"/>
    </location>
</feature>
<dbReference type="Proteomes" id="UP000233100">
    <property type="component" value="Chromosome 10"/>
</dbReference>
<feature type="domain" description="Cystatin" evidence="9">
    <location>
        <begin position="99"/>
        <end position="207"/>
    </location>
</feature>
<dbReference type="GO" id="GO:0005576">
    <property type="term" value="C:extracellular region"/>
    <property type="evidence" value="ECO:0007669"/>
    <property type="project" value="UniProtKB-SubCell"/>
</dbReference>
<dbReference type="InterPro" id="IPR000010">
    <property type="entry name" value="Cystatin_dom"/>
</dbReference>
<protein>
    <recommendedName>
        <fullName evidence="9">Cystatin domain-containing protein</fullName>
    </recommendedName>
</protein>
<dbReference type="InterPro" id="IPR046350">
    <property type="entry name" value="Cystatin_sf"/>
</dbReference>
<dbReference type="PANTHER" id="PTHR47393:SF1">
    <property type="entry name" value="CYSTATIN-12"/>
    <property type="match status" value="1"/>
</dbReference>
<dbReference type="Pfam" id="PF00031">
    <property type="entry name" value="Cystatin"/>
    <property type="match status" value="1"/>
</dbReference>
<accession>A0A2K5V4F8</accession>
<dbReference type="CDD" id="cd00042">
    <property type="entry name" value="CY"/>
    <property type="match status" value="1"/>
</dbReference>
<evidence type="ECO:0000256" key="5">
    <source>
        <dbReference type="ARBA" id="ARBA00022704"/>
    </source>
</evidence>
<keyword evidence="11" id="KW-1185">Reference proteome</keyword>
<keyword evidence="5" id="KW-0789">Thiol protease inhibitor</keyword>
<dbReference type="SMR" id="A0A2K5V4F8"/>
<evidence type="ECO:0000256" key="8">
    <source>
        <dbReference type="SAM" id="SignalP"/>
    </source>
</evidence>
<keyword evidence="4" id="KW-0646">Protease inhibitor</keyword>
<dbReference type="Bgee" id="ENSMFAG00000032810">
    <property type="expression patterns" value="Expressed in multicellular organism"/>
</dbReference>
<comment type="subcellular location">
    <subcellularLocation>
        <location evidence="1">Secreted</location>
    </subcellularLocation>
</comment>
<keyword evidence="3" id="KW-0964">Secreted</keyword>
<reference evidence="10" key="3">
    <citation type="submission" date="2025-09" db="UniProtKB">
        <authorList>
            <consortium name="Ensembl"/>
        </authorList>
    </citation>
    <scope>IDENTIFICATION</scope>
</reference>
<reference evidence="10" key="2">
    <citation type="submission" date="2025-08" db="UniProtKB">
        <authorList>
            <consortium name="Ensembl"/>
        </authorList>
    </citation>
    <scope>IDENTIFICATION</scope>
</reference>
<evidence type="ECO:0000313" key="11">
    <source>
        <dbReference type="Proteomes" id="UP000233100"/>
    </source>
</evidence>
<dbReference type="VEuPathDB" id="HostDB:ENSMFAG00000032810"/>
<evidence type="ECO:0000256" key="1">
    <source>
        <dbReference type="ARBA" id="ARBA00004613"/>
    </source>
</evidence>
<sequence>MPVGPRLCDLLLAFSLEIVGRTLWGSGKRHWTEVLVKGRLSSSAPLLGSATWGQSWERCHQRWWPPPPPLSWPPVPTLETAMQWKVPLLVGLIVLRTHVCSCKFVDIDKNSKDFASAVEYAVFQFNEDQEDEFAYKFLQVRRSQHKRWTLIYLMDLEMGRTVCKKHDEDIDNCPLQEGTEEKMVRCTFIVDVRSWFSQFTLLNSTCVERRW</sequence>
<keyword evidence="7" id="KW-1015">Disulfide bond</keyword>
<dbReference type="AlphaFoldDB" id="A0A2K5V4F8"/>